<accession>A0A7J5Z7V8</accession>
<evidence type="ECO:0000313" key="2">
    <source>
        <dbReference type="Proteomes" id="UP000518266"/>
    </source>
</evidence>
<reference evidence="1 2" key="1">
    <citation type="submission" date="2020-03" db="EMBL/GenBank/DDBJ databases">
        <title>Dissostichus mawsoni Genome sequencing and assembly.</title>
        <authorList>
            <person name="Park H."/>
        </authorList>
    </citation>
    <scope>NUCLEOTIDE SEQUENCE [LARGE SCALE GENOMIC DNA]</scope>
    <source>
        <strain evidence="1">DM0001</strain>
        <tissue evidence="1">Muscle</tissue>
    </source>
</reference>
<comment type="caution">
    <text evidence="1">The sequence shown here is derived from an EMBL/GenBank/DDBJ whole genome shotgun (WGS) entry which is preliminary data.</text>
</comment>
<evidence type="ECO:0000313" key="1">
    <source>
        <dbReference type="EMBL" id="KAF3856807.1"/>
    </source>
</evidence>
<proteinExistence type="predicted"/>
<gene>
    <name evidence="1" type="ORF">F7725_017530</name>
</gene>
<sequence length="161" mass="17877">MWQLAADKSEPVGDASLGILDEEHLNLQGPVKLNPATKCVETKQIHYSIKDLVMMVKRVVIVLCVVVVIDQWVTTDDQLQSVPGLCDQGTARQQSKSLDPVVGSEARSVSWPVRSDHVDINSFLQEAVGHAEAKVVDLWILYHSYLQETTQGWEIDLESIG</sequence>
<dbReference type="EMBL" id="JAAKFY010000006">
    <property type="protein sequence ID" value="KAF3856807.1"/>
    <property type="molecule type" value="Genomic_DNA"/>
</dbReference>
<protein>
    <submittedName>
        <fullName evidence="1">Uncharacterized protein</fullName>
    </submittedName>
</protein>
<organism evidence="1 2">
    <name type="scientific">Dissostichus mawsoni</name>
    <name type="common">Antarctic cod</name>
    <dbReference type="NCBI Taxonomy" id="36200"/>
    <lineage>
        <taxon>Eukaryota</taxon>
        <taxon>Metazoa</taxon>
        <taxon>Chordata</taxon>
        <taxon>Craniata</taxon>
        <taxon>Vertebrata</taxon>
        <taxon>Euteleostomi</taxon>
        <taxon>Actinopterygii</taxon>
        <taxon>Neopterygii</taxon>
        <taxon>Teleostei</taxon>
        <taxon>Neoteleostei</taxon>
        <taxon>Acanthomorphata</taxon>
        <taxon>Eupercaria</taxon>
        <taxon>Perciformes</taxon>
        <taxon>Notothenioidei</taxon>
        <taxon>Nototheniidae</taxon>
        <taxon>Dissostichus</taxon>
    </lineage>
</organism>
<name>A0A7J5Z7V8_DISMA</name>
<dbReference type="AlphaFoldDB" id="A0A7J5Z7V8"/>
<dbReference type="Proteomes" id="UP000518266">
    <property type="component" value="Unassembled WGS sequence"/>
</dbReference>
<keyword evidence="2" id="KW-1185">Reference proteome</keyword>